<organism evidence="2 3">
    <name type="scientific">Bacillus thuringiensis serovar yosoo</name>
    <dbReference type="NCBI Taxonomy" id="180848"/>
    <lineage>
        <taxon>Bacteria</taxon>
        <taxon>Bacillati</taxon>
        <taxon>Bacillota</taxon>
        <taxon>Bacilli</taxon>
        <taxon>Bacillales</taxon>
        <taxon>Bacillaceae</taxon>
        <taxon>Bacillus</taxon>
        <taxon>Bacillus cereus group</taxon>
    </lineage>
</organism>
<dbReference type="Proteomes" id="UP000195129">
    <property type="component" value="Unassembled WGS sequence"/>
</dbReference>
<dbReference type="RefSeq" id="WP_000465091.1">
    <property type="nucleotide sequence ID" value="NZ_NFDN01000020.1"/>
</dbReference>
<keyword evidence="1" id="KW-0812">Transmembrane</keyword>
<feature type="transmembrane region" description="Helical" evidence="1">
    <location>
        <begin position="85"/>
        <end position="104"/>
    </location>
</feature>
<name>A0A9X6IH25_BACTU</name>
<accession>A0A9X6IH25</accession>
<keyword evidence="1" id="KW-1133">Transmembrane helix</keyword>
<gene>
    <name evidence="2" type="ORF">BK746_04020</name>
</gene>
<reference evidence="2 3" key="1">
    <citation type="submission" date="2016-10" db="EMBL/GenBank/DDBJ databases">
        <title>Comparative genomics of Bacillus thuringiensis reveals a path to pathogens against multiple invertebrate hosts.</title>
        <authorList>
            <person name="Zheng J."/>
            <person name="Gao Q."/>
            <person name="Liu H."/>
            <person name="Peng D."/>
            <person name="Ruan L."/>
            <person name="Sun M."/>
        </authorList>
    </citation>
    <scope>NUCLEOTIDE SEQUENCE [LARGE SCALE GENOMIC DNA]</scope>
    <source>
        <strain evidence="2">BGSC 4CA1</strain>
    </source>
</reference>
<dbReference type="EMBL" id="NFDN01000020">
    <property type="protein sequence ID" value="OTY63042.1"/>
    <property type="molecule type" value="Genomic_DNA"/>
</dbReference>
<evidence type="ECO:0000313" key="2">
    <source>
        <dbReference type="EMBL" id="OTY63042.1"/>
    </source>
</evidence>
<dbReference type="AlphaFoldDB" id="A0A9X6IH25"/>
<evidence type="ECO:0000256" key="1">
    <source>
        <dbReference type="SAM" id="Phobius"/>
    </source>
</evidence>
<sequence length="109" mass="12819">MFFIFEQLDYWLSLDILYFNIFTAITGGIWIISFILLILLKRQIKNEENVKINSKITNYMYTSLILLLGFSVFFMPANTIYFKQYIMMMMAISLAIGAISKIYLIKRAS</sequence>
<protein>
    <recommendedName>
        <fullName evidence="4">6-aminohexanoate hydrolase</fullName>
    </recommendedName>
</protein>
<feature type="transmembrane region" description="Helical" evidence="1">
    <location>
        <begin position="59"/>
        <end position="79"/>
    </location>
</feature>
<proteinExistence type="predicted"/>
<evidence type="ECO:0008006" key="4">
    <source>
        <dbReference type="Google" id="ProtNLM"/>
    </source>
</evidence>
<feature type="transmembrane region" description="Helical" evidence="1">
    <location>
        <begin position="16"/>
        <end position="39"/>
    </location>
</feature>
<keyword evidence="1" id="KW-0472">Membrane</keyword>
<comment type="caution">
    <text evidence="2">The sequence shown here is derived from an EMBL/GenBank/DDBJ whole genome shotgun (WGS) entry which is preliminary data.</text>
</comment>
<evidence type="ECO:0000313" key="3">
    <source>
        <dbReference type="Proteomes" id="UP000195129"/>
    </source>
</evidence>